<dbReference type="PROSITE" id="PS00134">
    <property type="entry name" value="TRYPSIN_HIS"/>
    <property type="match status" value="1"/>
</dbReference>
<keyword evidence="4" id="KW-0378">Hydrolase</keyword>
<dbReference type="GO" id="GO:0005615">
    <property type="term" value="C:extracellular space"/>
    <property type="evidence" value="ECO:0007669"/>
    <property type="project" value="TreeGrafter"/>
</dbReference>
<dbReference type="InterPro" id="IPR009003">
    <property type="entry name" value="Peptidase_S1_PA"/>
</dbReference>
<accession>A0A8S1CDB7</accession>
<keyword evidence="3" id="KW-0645">Protease</keyword>
<dbReference type="GO" id="GO:0004252">
    <property type="term" value="F:serine-type endopeptidase activity"/>
    <property type="evidence" value="ECO:0007669"/>
    <property type="project" value="InterPro"/>
</dbReference>
<dbReference type="CDD" id="cd00190">
    <property type="entry name" value="Tryp_SPc"/>
    <property type="match status" value="1"/>
</dbReference>
<dbReference type="Pfam" id="PF00089">
    <property type="entry name" value="Trypsin"/>
    <property type="match status" value="1"/>
</dbReference>
<dbReference type="Proteomes" id="UP000494165">
    <property type="component" value="Unassembled WGS sequence"/>
</dbReference>
<dbReference type="PANTHER" id="PTHR24264:SF65">
    <property type="entry name" value="SRCR DOMAIN-CONTAINING PROTEIN"/>
    <property type="match status" value="1"/>
</dbReference>
<keyword evidence="6" id="KW-1015">Disulfide bond</keyword>
<evidence type="ECO:0000256" key="4">
    <source>
        <dbReference type="ARBA" id="ARBA00022801"/>
    </source>
</evidence>
<evidence type="ECO:0000256" key="3">
    <source>
        <dbReference type="ARBA" id="ARBA00022670"/>
    </source>
</evidence>
<dbReference type="InterPro" id="IPR050127">
    <property type="entry name" value="Serine_Proteases_S1"/>
</dbReference>
<evidence type="ECO:0000313" key="8">
    <source>
        <dbReference type="EMBL" id="CAB3366149.1"/>
    </source>
</evidence>
<organism evidence="8 9">
    <name type="scientific">Cloeon dipterum</name>
    <dbReference type="NCBI Taxonomy" id="197152"/>
    <lineage>
        <taxon>Eukaryota</taxon>
        <taxon>Metazoa</taxon>
        <taxon>Ecdysozoa</taxon>
        <taxon>Arthropoda</taxon>
        <taxon>Hexapoda</taxon>
        <taxon>Insecta</taxon>
        <taxon>Pterygota</taxon>
        <taxon>Palaeoptera</taxon>
        <taxon>Ephemeroptera</taxon>
        <taxon>Pisciforma</taxon>
        <taxon>Baetidae</taxon>
        <taxon>Cloeon</taxon>
    </lineage>
</organism>
<comment type="caution">
    <text evidence="8">The sequence shown here is derived from an EMBL/GenBank/DDBJ whole genome shotgun (WGS) entry which is preliminary data.</text>
</comment>
<dbReference type="AlphaFoldDB" id="A0A8S1CDB7"/>
<dbReference type="PANTHER" id="PTHR24264">
    <property type="entry name" value="TRYPSIN-RELATED"/>
    <property type="match status" value="1"/>
</dbReference>
<dbReference type="GO" id="GO:0006508">
    <property type="term" value="P:proteolysis"/>
    <property type="evidence" value="ECO:0007669"/>
    <property type="project" value="UniProtKB-KW"/>
</dbReference>
<gene>
    <name evidence="8" type="ORF">CLODIP_2_CD16234</name>
</gene>
<proteinExistence type="predicted"/>
<comment type="subcellular location">
    <subcellularLocation>
        <location evidence="1">Secreted</location>
    </subcellularLocation>
</comment>
<evidence type="ECO:0000313" key="9">
    <source>
        <dbReference type="Proteomes" id="UP000494165"/>
    </source>
</evidence>
<evidence type="ECO:0000256" key="1">
    <source>
        <dbReference type="ARBA" id="ARBA00004613"/>
    </source>
</evidence>
<evidence type="ECO:0000256" key="6">
    <source>
        <dbReference type="ARBA" id="ARBA00023157"/>
    </source>
</evidence>
<sequence>MEGSFVGTIMYSLVFTKFWFRDKSNLTMNKCILLVLFTICGLFATNSTAKNIINYSRPLIEKKLSFDKENGAFVRNKKGAPGRIAGFSATRKQFPWQALLILDDAYSCGGSLISTEWILTAAHCVDQVINFTVILGTVKRENNIPGSQIFETNTKFIHDSYVDYNLNNDIALLKLLSGANIAGPHVSLIRLPRVADVKQSFKGVRGFVTGWGKTGDGNIKTLALIIARSVKYNINHILSINAAQLCFEISKLLQHCLPAKI</sequence>
<keyword evidence="9" id="KW-1185">Reference proteome</keyword>
<dbReference type="InterPro" id="IPR018114">
    <property type="entry name" value="TRYPSIN_HIS"/>
</dbReference>
<dbReference type="EMBL" id="CADEPI010000023">
    <property type="protein sequence ID" value="CAB3366149.1"/>
    <property type="molecule type" value="Genomic_DNA"/>
</dbReference>
<dbReference type="InterPro" id="IPR001254">
    <property type="entry name" value="Trypsin_dom"/>
</dbReference>
<dbReference type="SMART" id="SM00020">
    <property type="entry name" value="Tryp_SPc"/>
    <property type="match status" value="1"/>
</dbReference>
<dbReference type="SUPFAM" id="SSF50494">
    <property type="entry name" value="Trypsin-like serine proteases"/>
    <property type="match status" value="1"/>
</dbReference>
<dbReference type="InterPro" id="IPR043504">
    <property type="entry name" value="Peptidase_S1_PA_chymotrypsin"/>
</dbReference>
<dbReference type="OrthoDB" id="5565075at2759"/>
<keyword evidence="5" id="KW-0720">Serine protease</keyword>
<dbReference type="PROSITE" id="PS50240">
    <property type="entry name" value="TRYPSIN_DOM"/>
    <property type="match status" value="1"/>
</dbReference>
<name>A0A8S1CDB7_9INSE</name>
<dbReference type="PRINTS" id="PR00722">
    <property type="entry name" value="CHYMOTRYPSIN"/>
</dbReference>
<feature type="domain" description="Peptidase S1" evidence="7">
    <location>
        <begin position="83"/>
        <end position="246"/>
    </location>
</feature>
<evidence type="ECO:0000256" key="2">
    <source>
        <dbReference type="ARBA" id="ARBA00022525"/>
    </source>
</evidence>
<dbReference type="InterPro" id="IPR001314">
    <property type="entry name" value="Peptidase_S1A"/>
</dbReference>
<evidence type="ECO:0000256" key="5">
    <source>
        <dbReference type="ARBA" id="ARBA00022825"/>
    </source>
</evidence>
<dbReference type="Gene3D" id="2.40.10.10">
    <property type="entry name" value="Trypsin-like serine proteases"/>
    <property type="match status" value="2"/>
</dbReference>
<keyword evidence="2" id="KW-0964">Secreted</keyword>
<evidence type="ECO:0000259" key="7">
    <source>
        <dbReference type="PROSITE" id="PS50240"/>
    </source>
</evidence>
<protein>
    <recommendedName>
        <fullName evidence="7">Peptidase S1 domain-containing protein</fullName>
    </recommendedName>
</protein>
<dbReference type="FunFam" id="2.40.10.10:FF:000068">
    <property type="entry name" value="transmembrane protease serine 2"/>
    <property type="match status" value="1"/>
</dbReference>
<reference evidence="8 9" key="1">
    <citation type="submission" date="2020-04" db="EMBL/GenBank/DDBJ databases">
        <authorList>
            <person name="Alioto T."/>
            <person name="Alioto T."/>
            <person name="Gomez Garrido J."/>
        </authorList>
    </citation>
    <scope>NUCLEOTIDE SEQUENCE [LARGE SCALE GENOMIC DNA]</scope>
</reference>